<keyword evidence="2" id="KW-0328">Glycosyltransferase</keyword>
<dbReference type="GO" id="GO:0016758">
    <property type="term" value="F:hexosyltransferase activity"/>
    <property type="evidence" value="ECO:0007669"/>
    <property type="project" value="UniProtKB-ARBA"/>
</dbReference>
<organism evidence="2 3">
    <name type="scientific">Thermomicrobium roseum (strain ATCC 27502 / DSM 5159 / P-2)</name>
    <dbReference type="NCBI Taxonomy" id="309801"/>
    <lineage>
        <taxon>Bacteria</taxon>
        <taxon>Pseudomonadati</taxon>
        <taxon>Thermomicrobiota</taxon>
        <taxon>Thermomicrobia</taxon>
        <taxon>Thermomicrobiales</taxon>
        <taxon>Thermomicrobiaceae</taxon>
        <taxon>Thermomicrobium</taxon>
    </lineage>
</organism>
<dbReference type="Gene3D" id="3.40.50.2000">
    <property type="entry name" value="Glycogen Phosphorylase B"/>
    <property type="match status" value="2"/>
</dbReference>
<dbReference type="EMBL" id="CP001275">
    <property type="protein sequence ID" value="ACM05303.1"/>
    <property type="molecule type" value="Genomic_DNA"/>
</dbReference>
<accession>B9L2K9</accession>
<dbReference type="EC" id="2.4.1.-" evidence="2"/>
<dbReference type="GO" id="GO:0008194">
    <property type="term" value="F:UDP-glycosyltransferase activity"/>
    <property type="evidence" value="ECO:0007669"/>
    <property type="project" value="InterPro"/>
</dbReference>
<name>B9L2K9_THERP</name>
<keyword evidence="2" id="KW-0808">Transferase</keyword>
<dbReference type="CDD" id="cd03784">
    <property type="entry name" value="GT1_Gtf-like"/>
    <property type="match status" value="1"/>
</dbReference>
<dbReference type="eggNOG" id="COG1819">
    <property type="taxonomic scope" value="Bacteria"/>
</dbReference>
<protein>
    <submittedName>
        <fullName evidence="2">Glycosyltransferase, MGT family</fullName>
        <ecNumber evidence="2">2.4.1.-</ecNumber>
    </submittedName>
</protein>
<dbReference type="KEGG" id="tro:trd_1411"/>
<dbReference type="RefSeq" id="WP_015922360.1">
    <property type="nucleotide sequence ID" value="NC_011959.1"/>
</dbReference>
<proteinExistence type="predicted"/>
<gene>
    <name evidence="2" type="ordered locus">trd_1411</name>
</gene>
<dbReference type="SUPFAM" id="SSF53756">
    <property type="entry name" value="UDP-Glycosyltransferase/glycogen phosphorylase"/>
    <property type="match status" value="1"/>
</dbReference>
<dbReference type="AlphaFoldDB" id="B9L2K9"/>
<dbReference type="CAZy" id="GT1">
    <property type="family name" value="Glycosyltransferase Family 1"/>
</dbReference>
<dbReference type="InterPro" id="IPR010610">
    <property type="entry name" value="EryCIII-like_C"/>
</dbReference>
<keyword evidence="3" id="KW-1185">Reference proteome</keyword>
<dbReference type="Pfam" id="PF06722">
    <property type="entry name" value="EryCIII-like_C"/>
    <property type="match status" value="1"/>
</dbReference>
<dbReference type="STRING" id="309801.trd_1411"/>
<evidence type="ECO:0000313" key="3">
    <source>
        <dbReference type="Proteomes" id="UP000000447"/>
    </source>
</evidence>
<evidence type="ECO:0000259" key="1">
    <source>
        <dbReference type="Pfam" id="PF06722"/>
    </source>
</evidence>
<reference evidence="2 3" key="1">
    <citation type="journal article" date="2009" name="PLoS ONE">
        <title>Complete genome sequence of the aerobic CO-oxidizing thermophile Thermomicrobium roseum.</title>
        <authorList>
            <person name="Wu D."/>
            <person name="Raymond J."/>
            <person name="Wu M."/>
            <person name="Chatterji S."/>
            <person name="Ren Q."/>
            <person name="Graham J.E."/>
            <person name="Bryant D.A."/>
            <person name="Robb F."/>
            <person name="Colman A."/>
            <person name="Tallon L.J."/>
            <person name="Badger J.H."/>
            <person name="Madupu R."/>
            <person name="Ward N.L."/>
            <person name="Eisen J.A."/>
        </authorList>
    </citation>
    <scope>NUCLEOTIDE SEQUENCE [LARGE SCALE GENOMIC DNA]</scope>
    <source>
        <strain evidence="3">ATCC 27502 / DSM 5159 / P-2</strain>
    </source>
</reference>
<dbReference type="OrthoDB" id="145454at2"/>
<dbReference type="InterPro" id="IPR050426">
    <property type="entry name" value="Glycosyltransferase_28"/>
</dbReference>
<dbReference type="PANTHER" id="PTHR48050">
    <property type="entry name" value="STEROL 3-BETA-GLUCOSYLTRANSFERASE"/>
    <property type="match status" value="1"/>
</dbReference>
<dbReference type="PANTHER" id="PTHR48050:SF13">
    <property type="entry name" value="STEROL 3-BETA-GLUCOSYLTRANSFERASE UGT80A2"/>
    <property type="match status" value="1"/>
</dbReference>
<dbReference type="Proteomes" id="UP000000447">
    <property type="component" value="Chromosome"/>
</dbReference>
<sequence>MAQLTVVFFPEGAYGPTNNCIGIGRALQELGLRVVFVVEESFAGTLEAKGFEERLMRLTPPPEQPEEPGQFWKDFIANTAPHFRESTFEQIRSLIAPIWRSLIDGALYVEPRLREIFAELRPDVIVEDNVVAFPAVVTAGVPWVRIVSCNPLEIPDPDLPPALSGLPTNDRSEWEAWRREYWDAVGPLHEELDTFCRENGAPPLPPFEFIWESPWLDLYLYPAELDYPRSQPLAPVWHRIDSSVRDTEPPFELPEHLREGGPLLYVSLGSLGSAEPELMGRLVDLLGRTDYRAIVSLGPQKGKLPLPDNVWGDEYLPQPSILPLVDAVITHGGNNTTTECMHFGKPMLALPLFWDQHDNAQRIQECGFGFRFHPYRFTDDEFFRALEDLLTNEERKARLAAASARIQAVDGRRKAARLIAELARTKQPISRPALS</sequence>
<feature type="domain" description="Erythromycin biosynthesis protein CIII-like C-terminal" evidence="1">
    <location>
        <begin position="282"/>
        <end position="397"/>
    </location>
</feature>
<dbReference type="GO" id="GO:0017000">
    <property type="term" value="P:antibiotic biosynthetic process"/>
    <property type="evidence" value="ECO:0007669"/>
    <property type="project" value="UniProtKB-ARBA"/>
</dbReference>
<evidence type="ECO:0000313" key="2">
    <source>
        <dbReference type="EMBL" id="ACM05303.1"/>
    </source>
</evidence>
<dbReference type="HOGENOM" id="CLU_000537_0_0_0"/>
<dbReference type="InterPro" id="IPR002213">
    <property type="entry name" value="UDP_glucos_trans"/>
</dbReference>